<dbReference type="PROSITE" id="PS51186">
    <property type="entry name" value="GNAT"/>
    <property type="match status" value="1"/>
</dbReference>
<name>A0A2W1LX26_9BACL</name>
<dbReference type="Proteomes" id="UP000249522">
    <property type="component" value="Unassembled WGS sequence"/>
</dbReference>
<dbReference type="GO" id="GO:0016747">
    <property type="term" value="F:acyltransferase activity, transferring groups other than amino-acyl groups"/>
    <property type="evidence" value="ECO:0007669"/>
    <property type="project" value="InterPro"/>
</dbReference>
<dbReference type="Pfam" id="PF00583">
    <property type="entry name" value="Acetyltransf_1"/>
    <property type="match status" value="1"/>
</dbReference>
<comment type="caution">
    <text evidence="2">The sequence shown here is derived from an EMBL/GenBank/DDBJ whole genome shotgun (WGS) entry which is preliminary data.</text>
</comment>
<gene>
    <name evidence="2" type="ORF">DNH61_09115</name>
</gene>
<feature type="domain" description="N-acetyltransferase" evidence="1">
    <location>
        <begin position="33"/>
        <end position="181"/>
    </location>
</feature>
<dbReference type="AlphaFoldDB" id="A0A2W1LX26"/>
<accession>A0A2W1LX26</accession>
<dbReference type="InterPro" id="IPR016181">
    <property type="entry name" value="Acyl_CoA_acyltransferase"/>
</dbReference>
<evidence type="ECO:0000313" key="2">
    <source>
        <dbReference type="EMBL" id="PZD96067.1"/>
    </source>
</evidence>
<dbReference type="SUPFAM" id="SSF55729">
    <property type="entry name" value="Acyl-CoA N-acyltransferases (Nat)"/>
    <property type="match status" value="1"/>
</dbReference>
<protein>
    <submittedName>
        <fullName evidence="2">Acetyltransferase</fullName>
    </submittedName>
</protein>
<evidence type="ECO:0000259" key="1">
    <source>
        <dbReference type="PROSITE" id="PS51186"/>
    </source>
</evidence>
<keyword evidence="2" id="KW-0808">Transferase</keyword>
<sequence length="181" mass="21596">MNFIHHNGYHIKLMMAAVEHKPVMRNLMQFYLYDTSEYNGKDPDKHGVFDYPYFDHYWTAQGREEEGRLPILIQINDSLVGFAFLNNFSLTIPRTPTTRNLADIFILRKWRRKSIGKVIVKEIFDSYPGEWEVKQERENTNAQQFWRNVIHEYTNGGYKEVMLQDERWDGPVQSFDNNGRL</sequence>
<evidence type="ECO:0000313" key="3">
    <source>
        <dbReference type="Proteomes" id="UP000249522"/>
    </source>
</evidence>
<reference evidence="2 3" key="1">
    <citation type="submission" date="2018-06" db="EMBL/GenBank/DDBJ databases">
        <title>Paenibacillus imtechensis sp. nov.</title>
        <authorList>
            <person name="Pinnaka A.K."/>
            <person name="Singh H."/>
            <person name="Kaur M."/>
        </authorList>
    </citation>
    <scope>NUCLEOTIDE SEQUENCE [LARGE SCALE GENOMIC DNA]</scope>
    <source>
        <strain evidence="2 3">SMB1</strain>
    </source>
</reference>
<dbReference type="RefSeq" id="WP_111146355.1">
    <property type="nucleotide sequence ID" value="NZ_QKRB01000042.1"/>
</dbReference>
<dbReference type="InterPro" id="IPR000182">
    <property type="entry name" value="GNAT_dom"/>
</dbReference>
<organism evidence="2 3">
    <name type="scientific">Paenibacillus sambharensis</name>
    <dbReference type="NCBI Taxonomy" id="1803190"/>
    <lineage>
        <taxon>Bacteria</taxon>
        <taxon>Bacillati</taxon>
        <taxon>Bacillota</taxon>
        <taxon>Bacilli</taxon>
        <taxon>Bacillales</taxon>
        <taxon>Paenibacillaceae</taxon>
        <taxon>Paenibacillus</taxon>
    </lineage>
</organism>
<dbReference type="EMBL" id="QKRB01000042">
    <property type="protein sequence ID" value="PZD96067.1"/>
    <property type="molecule type" value="Genomic_DNA"/>
</dbReference>
<proteinExistence type="predicted"/>
<keyword evidence="3" id="KW-1185">Reference proteome</keyword>
<dbReference type="OrthoDB" id="8479334at2"/>
<dbReference type="Gene3D" id="3.40.630.30">
    <property type="match status" value="1"/>
</dbReference>